<accession>A0A183M531</accession>
<gene>
    <name evidence="1" type="ORF">SMRZ_LOCUS11156</name>
</gene>
<keyword evidence="2" id="KW-1185">Reference proteome</keyword>
<proteinExistence type="predicted"/>
<protein>
    <submittedName>
        <fullName evidence="1">Uncharacterized protein</fullName>
    </submittedName>
</protein>
<dbReference type="AlphaFoldDB" id="A0A183M531"/>
<sequence length="130" mass="14465">VLSQFAFHLSPTYELNSLQNLNHIRHTGFTASKLFALSSESLPRRTNKSSSRVISTMSNALDLHKVKPLQRLMTASSVVDPMNDPPCLSLSSILIPNDENLNEIDSSMTTAATETTGDMLVKYHLFSWEL</sequence>
<evidence type="ECO:0000313" key="2">
    <source>
        <dbReference type="Proteomes" id="UP000277204"/>
    </source>
</evidence>
<dbReference type="PROSITE" id="PS50213">
    <property type="entry name" value="FAS1"/>
    <property type="match status" value="1"/>
</dbReference>
<evidence type="ECO:0000313" key="1">
    <source>
        <dbReference type="EMBL" id="VDO93942.1"/>
    </source>
</evidence>
<dbReference type="EMBL" id="UZAI01006123">
    <property type="protein sequence ID" value="VDO93942.1"/>
    <property type="molecule type" value="Genomic_DNA"/>
</dbReference>
<name>A0A183M531_9TREM</name>
<dbReference type="InterPro" id="IPR000782">
    <property type="entry name" value="FAS1_domain"/>
</dbReference>
<feature type="non-terminal residue" evidence="1">
    <location>
        <position position="1"/>
    </location>
</feature>
<dbReference type="Proteomes" id="UP000277204">
    <property type="component" value="Unassembled WGS sequence"/>
</dbReference>
<reference evidence="1 2" key="1">
    <citation type="submission" date="2018-11" db="EMBL/GenBank/DDBJ databases">
        <authorList>
            <consortium name="Pathogen Informatics"/>
        </authorList>
    </citation>
    <scope>NUCLEOTIDE SEQUENCE [LARGE SCALE GENOMIC DNA]</scope>
    <source>
        <strain evidence="1 2">Zambia</strain>
    </source>
</reference>
<organism evidence="1 2">
    <name type="scientific">Schistosoma margrebowiei</name>
    <dbReference type="NCBI Taxonomy" id="48269"/>
    <lineage>
        <taxon>Eukaryota</taxon>
        <taxon>Metazoa</taxon>
        <taxon>Spiralia</taxon>
        <taxon>Lophotrochozoa</taxon>
        <taxon>Platyhelminthes</taxon>
        <taxon>Trematoda</taxon>
        <taxon>Digenea</taxon>
        <taxon>Strigeidida</taxon>
        <taxon>Schistosomatoidea</taxon>
        <taxon>Schistosomatidae</taxon>
        <taxon>Schistosoma</taxon>
    </lineage>
</organism>